<dbReference type="PANTHER" id="PTHR44227:SF3">
    <property type="entry name" value="PROTEIN O-MANNOSYL-TRANSFERASE TMTC4"/>
    <property type="match status" value="1"/>
</dbReference>
<dbReference type="PROSITE" id="PS50005">
    <property type="entry name" value="TPR"/>
    <property type="match status" value="2"/>
</dbReference>
<evidence type="ECO:0000256" key="3">
    <source>
        <dbReference type="PROSITE-ProRule" id="PRU00339"/>
    </source>
</evidence>
<sequence>MDRERGLSTTSRMSSNGQFFSIAAGALLVLATILAYANSVDVPFVFDDVHAIVQNREIHDWDRFMRSSWLRRPRALVDLTFAFQWHLHGNRVLPYHLVNMGLHAMNGVLVYLLSALLFQTVADRQAGQSWSPNPQRAALWAAAFFTVHPIQTQAVTYIVQRYTSMAALFYLSAVLCYVQMRRTNRPVYGVLVTVLGIASFLCKQNALTLPLVLTGIEWLVLKSSARFWRAAALRLALPLAGMGIAVVWHLGLADGLSSLTDLLSDVDRVTRETTMVPRTSYFYTQLQVLCLYVLLMVAPLRQSVDHGYPFVHQFFAGWTPCAALALGAVAAAGWFVRRRQPMVALGIFWFFATLSLESTIFPIKDAMVEHRLYLAVLGLGWMVATGLEWTRARHRRLGVHLGLSLLALLLSATVLRNQLWRDPLLLWRNALDHNPTHYRAANNLGRHLLDAGRYDEAERMLLHARAINPLKPNVHFNLGLLYARQGLWPQAAEAFQTAILLEPSRAGFHYNLAMTYHRMDRLPEAQWGYQAAWILDPAMEDAVFNLAALHFQNRHFADARQVLEAAAQSHPSSSRLYSLLSKVYHAQGLTEAARRAVDHALSLSPEDRSALLQKAFLLASSGSLDEALSILEPLKTRYPQDEQIAFLLDKVRNLLGKP</sequence>
<feature type="repeat" description="TPR" evidence="3">
    <location>
        <begin position="574"/>
        <end position="607"/>
    </location>
</feature>
<dbReference type="SMART" id="SM00028">
    <property type="entry name" value="TPR"/>
    <property type="match status" value="5"/>
</dbReference>
<protein>
    <submittedName>
        <fullName evidence="5">Tetratricopeptide repeat protein</fullName>
    </submittedName>
</protein>
<dbReference type="InterPro" id="IPR019734">
    <property type="entry name" value="TPR_rpt"/>
</dbReference>
<dbReference type="EMBL" id="DSTK01000037">
    <property type="protein sequence ID" value="HFK98184.1"/>
    <property type="molecule type" value="Genomic_DNA"/>
</dbReference>
<dbReference type="SUPFAM" id="SSF48452">
    <property type="entry name" value="TPR-like"/>
    <property type="match status" value="1"/>
</dbReference>
<dbReference type="PANTHER" id="PTHR44227">
    <property type="match status" value="1"/>
</dbReference>
<feature type="transmembrane region" description="Helical" evidence="4">
    <location>
        <begin position="187"/>
        <end position="207"/>
    </location>
</feature>
<feature type="repeat" description="TPR" evidence="3">
    <location>
        <begin position="472"/>
        <end position="505"/>
    </location>
</feature>
<reference evidence="5" key="1">
    <citation type="journal article" date="2020" name="mSystems">
        <title>Genome- and Community-Level Interaction Insights into Carbon Utilization and Element Cycling Functions of Hydrothermarchaeota in Hydrothermal Sediment.</title>
        <authorList>
            <person name="Zhou Z."/>
            <person name="Liu Y."/>
            <person name="Xu W."/>
            <person name="Pan J."/>
            <person name="Luo Z.H."/>
            <person name="Li M."/>
        </authorList>
    </citation>
    <scope>NUCLEOTIDE SEQUENCE [LARGE SCALE GENOMIC DNA]</scope>
    <source>
        <strain evidence="5">SpSt-456</strain>
    </source>
</reference>
<proteinExistence type="predicted"/>
<keyword evidence="4" id="KW-1133">Transmembrane helix</keyword>
<feature type="transmembrane region" description="Helical" evidence="4">
    <location>
        <begin position="100"/>
        <end position="118"/>
    </location>
</feature>
<evidence type="ECO:0000313" key="5">
    <source>
        <dbReference type="EMBL" id="HFK98184.1"/>
    </source>
</evidence>
<evidence type="ECO:0000256" key="2">
    <source>
        <dbReference type="ARBA" id="ARBA00022803"/>
    </source>
</evidence>
<keyword evidence="2 3" id="KW-0802">TPR repeat</keyword>
<dbReference type="InterPro" id="IPR052346">
    <property type="entry name" value="O-mannosyl-transferase_TMTC"/>
</dbReference>
<evidence type="ECO:0000256" key="1">
    <source>
        <dbReference type="ARBA" id="ARBA00022737"/>
    </source>
</evidence>
<feature type="transmembrane region" description="Helical" evidence="4">
    <location>
        <begin position="397"/>
        <end position="415"/>
    </location>
</feature>
<dbReference type="Pfam" id="PF14559">
    <property type="entry name" value="TPR_19"/>
    <property type="match status" value="3"/>
</dbReference>
<feature type="transmembrane region" description="Helical" evidence="4">
    <location>
        <begin position="343"/>
        <end position="360"/>
    </location>
</feature>
<keyword evidence="4" id="KW-0472">Membrane</keyword>
<dbReference type="AlphaFoldDB" id="A0A832EK40"/>
<name>A0A832EK40_9BACT</name>
<feature type="transmembrane region" description="Helical" evidence="4">
    <location>
        <begin position="227"/>
        <end position="250"/>
    </location>
</feature>
<organism evidence="5">
    <name type="scientific">Desulfacinum infernum</name>
    <dbReference type="NCBI Taxonomy" id="35837"/>
    <lineage>
        <taxon>Bacteria</taxon>
        <taxon>Pseudomonadati</taxon>
        <taxon>Thermodesulfobacteriota</taxon>
        <taxon>Syntrophobacteria</taxon>
        <taxon>Syntrophobacterales</taxon>
        <taxon>Syntrophobacteraceae</taxon>
        <taxon>Desulfacinum</taxon>
    </lineage>
</organism>
<keyword evidence="4" id="KW-0812">Transmembrane</keyword>
<feature type="transmembrane region" description="Helical" evidence="4">
    <location>
        <begin position="20"/>
        <end position="37"/>
    </location>
</feature>
<feature type="transmembrane region" description="Helical" evidence="4">
    <location>
        <begin position="372"/>
        <end position="390"/>
    </location>
</feature>
<gene>
    <name evidence="5" type="ORF">ENS06_12800</name>
</gene>
<keyword evidence="1" id="KW-0677">Repeat</keyword>
<feature type="transmembrane region" description="Helical" evidence="4">
    <location>
        <begin position="281"/>
        <end position="300"/>
    </location>
</feature>
<dbReference type="Gene3D" id="1.25.40.10">
    <property type="entry name" value="Tetratricopeptide repeat domain"/>
    <property type="match status" value="3"/>
</dbReference>
<feature type="transmembrane region" description="Helical" evidence="4">
    <location>
        <begin position="315"/>
        <end position="336"/>
    </location>
</feature>
<dbReference type="InterPro" id="IPR011990">
    <property type="entry name" value="TPR-like_helical_dom_sf"/>
</dbReference>
<evidence type="ECO:0000256" key="4">
    <source>
        <dbReference type="SAM" id="Phobius"/>
    </source>
</evidence>
<comment type="caution">
    <text evidence="5">The sequence shown here is derived from an EMBL/GenBank/DDBJ whole genome shotgun (WGS) entry which is preliminary data.</text>
</comment>
<accession>A0A832EK40</accession>